<reference evidence="3" key="1">
    <citation type="submission" date="2018-02" db="EMBL/GenBank/DDBJ databases">
        <title>Rhizophora mucronata_Transcriptome.</title>
        <authorList>
            <person name="Meera S.P."/>
            <person name="Sreeshan A."/>
            <person name="Augustine A."/>
        </authorList>
    </citation>
    <scope>NUCLEOTIDE SEQUENCE</scope>
    <source>
        <tissue evidence="3">Leaf</tissue>
    </source>
</reference>
<protein>
    <submittedName>
        <fullName evidence="3">Uncharacterized protein MANES_10G061900</fullName>
    </submittedName>
</protein>
<feature type="signal peptide" evidence="2">
    <location>
        <begin position="1"/>
        <end position="22"/>
    </location>
</feature>
<dbReference type="PANTHER" id="PTHR36245">
    <property type="entry name" value="GLYCINE-RICH PROTEIN DOT1-LIKE"/>
    <property type="match status" value="1"/>
</dbReference>
<sequence length="151" mass="15988">MGSKRLGLFWVLSTYLYLLASSSPLPRALLSTASDTLQEHNLEVTGRNDHDIHGTDGDESRIAHHSKYARGGGSEGTNNGGSNGKPENENGGSNMHIGAAVIPMIVAGAANGNHHQNSHHSGANCDRSCIELPILILTTFVSFISLISRST</sequence>
<name>A0A2P2JSX8_RHIMU</name>
<feature type="chain" id="PRO_5015172892" evidence="2">
    <location>
        <begin position="23"/>
        <end position="151"/>
    </location>
</feature>
<evidence type="ECO:0000256" key="1">
    <source>
        <dbReference type="SAM" id="MobiDB-lite"/>
    </source>
</evidence>
<dbReference type="AlphaFoldDB" id="A0A2P2JSX8"/>
<feature type="region of interest" description="Disordered" evidence="1">
    <location>
        <begin position="67"/>
        <end position="94"/>
    </location>
</feature>
<accession>A0A2P2JSX8</accession>
<proteinExistence type="predicted"/>
<feature type="compositionally biased region" description="Gly residues" evidence="1">
    <location>
        <begin position="70"/>
        <end position="83"/>
    </location>
</feature>
<keyword evidence="2" id="KW-0732">Signal</keyword>
<dbReference type="PANTHER" id="PTHR36245:SF7">
    <property type="entry name" value="GLYCINE-RICH PROTEIN"/>
    <property type="match status" value="1"/>
</dbReference>
<organism evidence="3">
    <name type="scientific">Rhizophora mucronata</name>
    <name type="common">Asiatic mangrove</name>
    <dbReference type="NCBI Taxonomy" id="61149"/>
    <lineage>
        <taxon>Eukaryota</taxon>
        <taxon>Viridiplantae</taxon>
        <taxon>Streptophyta</taxon>
        <taxon>Embryophyta</taxon>
        <taxon>Tracheophyta</taxon>
        <taxon>Spermatophyta</taxon>
        <taxon>Magnoliopsida</taxon>
        <taxon>eudicotyledons</taxon>
        <taxon>Gunneridae</taxon>
        <taxon>Pentapetalae</taxon>
        <taxon>rosids</taxon>
        <taxon>fabids</taxon>
        <taxon>Malpighiales</taxon>
        <taxon>Rhizophoraceae</taxon>
        <taxon>Rhizophora</taxon>
    </lineage>
</organism>
<evidence type="ECO:0000313" key="3">
    <source>
        <dbReference type="EMBL" id="MBW96569.1"/>
    </source>
</evidence>
<dbReference type="EMBL" id="GGEC01016086">
    <property type="protein sequence ID" value="MBW96569.1"/>
    <property type="molecule type" value="Transcribed_RNA"/>
</dbReference>
<evidence type="ECO:0000256" key="2">
    <source>
        <dbReference type="SAM" id="SignalP"/>
    </source>
</evidence>